<dbReference type="Pfam" id="PF00550">
    <property type="entry name" value="PP-binding"/>
    <property type="match status" value="1"/>
</dbReference>
<keyword evidence="5" id="KW-1185">Reference proteome</keyword>
<feature type="transmembrane region" description="Helical" evidence="2">
    <location>
        <begin position="839"/>
        <end position="865"/>
    </location>
</feature>
<accession>A0ABP7CC06</accession>
<evidence type="ECO:0000313" key="5">
    <source>
        <dbReference type="Proteomes" id="UP001500752"/>
    </source>
</evidence>
<keyword evidence="2" id="KW-1133">Transmembrane helix</keyword>
<dbReference type="SUPFAM" id="SSF51161">
    <property type="entry name" value="Trimeric LpxA-like enzymes"/>
    <property type="match status" value="2"/>
</dbReference>
<dbReference type="Pfam" id="PF13193">
    <property type="entry name" value="AMP-binding_C"/>
    <property type="match status" value="1"/>
</dbReference>
<dbReference type="InterPro" id="IPR025110">
    <property type="entry name" value="AMP-bd_C"/>
</dbReference>
<dbReference type="Pfam" id="PF00501">
    <property type="entry name" value="AMP-binding"/>
    <property type="match status" value="1"/>
</dbReference>
<reference evidence="5" key="1">
    <citation type="journal article" date="2019" name="Int. J. Syst. Evol. Microbiol.">
        <title>The Global Catalogue of Microorganisms (GCM) 10K type strain sequencing project: providing services to taxonomists for standard genome sequencing and annotation.</title>
        <authorList>
            <consortium name="The Broad Institute Genomics Platform"/>
            <consortium name="The Broad Institute Genome Sequencing Center for Infectious Disease"/>
            <person name="Wu L."/>
            <person name="Ma J."/>
        </authorList>
    </citation>
    <scope>NUCLEOTIDE SEQUENCE [LARGE SCALE GENOMIC DNA]</scope>
    <source>
        <strain evidence="5">JCM 30742</strain>
    </source>
</reference>
<dbReference type="Proteomes" id="UP001500752">
    <property type="component" value="Unassembled WGS sequence"/>
</dbReference>
<dbReference type="InterPro" id="IPR042099">
    <property type="entry name" value="ANL_N_sf"/>
</dbReference>
<feature type="transmembrane region" description="Helical" evidence="2">
    <location>
        <begin position="615"/>
        <end position="637"/>
    </location>
</feature>
<dbReference type="PROSITE" id="PS50075">
    <property type="entry name" value="CARRIER"/>
    <property type="match status" value="1"/>
</dbReference>
<dbReference type="Gene3D" id="3.30.300.30">
    <property type="match status" value="1"/>
</dbReference>
<proteinExistence type="predicted"/>
<dbReference type="InterPro" id="IPR012728">
    <property type="entry name" value="Pls/PosA_C"/>
</dbReference>
<dbReference type="InterPro" id="IPR010071">
    <property type="entry name" value="AA_adenyl_dom"/>
</dbReference>
<name>A0ABP7CC06_9MICC</name>
<evidence type="ECO:0000259" key="3">
    <source>
        <dbReference type="PROSITE" id="PS50075"/>
    </source>
</evidence>
<dbReference type="CDD" id="cd05930">
    <property type="entry name" value="A_NRPS"/>
    <property type="match status" value="1"/>
</dbReference>
<gene>
    <name evidence="4" type="ORF">GCM10023081_21130</name>
</gene>
<feature type="transmembrane region" description="Helical" evidence="2">
    <location>
        <begin position="649"/>
        <end position="671"/>
    </location>
</feature>
<dbReference type="Gene3D" id="3.40.50.12780">
    <property type="entry name" value="N-terminal domain of ligase-like"/>
    <property type="match status" value="1"/>
</dbReference>
<evidence type="ECO:0000313" key="4">
    <source>
        <dbReference type="EMBL" id="GAA3682943.1"/>
    </source>
</evidence>
<protein>
    <submittedName>
        <fullName evidence="4">Non-ribosomal peptide synthetase</fullName>
    </submittedName>
</protein>
<dbReference type="SUPFAM" id="SSF47336">
    <property type="entry name" value="ACP-like"/>
    <property type="match status" value="1"/>
</dbReference>
<organism evidence="4 5">
    <name type="scientific">Arthrobacter ginkgonis</name>
    <dbReference type="NCBI Taxonomy" id="1630594"/>
    <lineage>
        <taxon>Bacteria</taxon>
        <taxon>Bacillati</taxon>
        <taxon>Actinomycetota</taxon>
        <taxon>Actinomycetes</taxon>
        <taxon>Micrococcales</taxon>
        <taxon>Micrococcaceae</taxon>
        <taxon>Arthrobacter</taxon>
    </lineage>
</organism>
<dbReference type="InterPro" id="IPR000873">
    <property type="entry name" value="AMP-dep_synth/lig_dom"/>
</dbReference>
<dbReference type="PANTHER" id="PTHR45527">
    <property type="entry name" value="NONRIBOSOMAL PEPTIDE SYNTHETASE"/>
    <property type="match status" value="1"/>
</dbReference>
<dbReference type="InterPro" id="IPR020845">
    <property type="entry name" value="AMP-binding_CS"/>
</dbReference>
<dbReference type="InterPro" id="IPR036736">
    <property type="entry name" value="ACP-like_sf"/>
</dbReference>
<comment type="caution">
    <text evidence="4">The sequence shown here is derived from an EMBL/GenBank/DDBJ whole genome shotgun (WGS) entry which is preliminary data.</text>
</comment>
<dbReference type="PANTHER" id="PTHR45527:SF1">
    <property type="entry name" value="FATTY ACID SYNTHASE"/>
    <property type="match status" value="1"/>
</dbReference>
<dbReference type="InterPro" id="IPR029058">
    <property type="entry name" value="AB_hydrolase_fold"/>
</dbReference>
<sequence>MFELRCDALADRLAVDGPEISLTYGQLDMRANRLARYLAACGVRPGDRVALLFDQPVRSYVALLAVLKARAAFVPLDPGFPDDRLAYIVSDAGAGFVLTLSGLRNRVAGTGARVVCLDEEDAQVAGQDPARLSVTADSDGGPDELAYIIYTSGSTGRPKGVAVEHPSICNFVQVAAETYGYRASDRVYQGMTIAFDFSMEEIWVPWMVGATLVPKPAGTSLLGMDLGQFLREMKITAMCCVPTLLATLDEDLPDLRFLLVSGEACPRDLVARWHRPGRRFLNVYGPTEATVTATWDVVHPDKPVTLGTPLPSYTAVILDTDEARALPPGETGEIGIAGIGLARGYVNRDEQTAKAFIPDFLGIPHNPSGRIYRTGDLGRFTQDGTIEYLGRIDTQVKIRGYRIELTEIESVLLQHPAIAQAVVDTHQPAPGVVELAAWYTLRHGAVDPDPRDLREHLRERLPAYMVPAYLEQLDKIPMLPSDKADRKNLPVPTRSRITGSEGGEFTAPATPTEELLAQCLGSVLGVAKVSATAHFFTDLGANSLLMANFSAQLRKSGFPEPPAMRDIYLSPTIEALATVLDARALEAPAEEAPAETVPAYRVSTARHVLCGAVQLLIAAGYSYVMISLVIGAFFWIIEDAYPVIVIEKSIVFGIGAFLVFSIVPILLKWIIVGRWKVQEFPIWGMAYVRFWFIKNLVNLNPLRMFAGTPVFSLYLRALGAKIGKGVTLFSAVPVCTDLLTVGEWTMAAKDSSFTCYRAVSGRIQTGPVTIGSNVLICEHTILEIDTTMGDGAQLGHASSLHRGQSVPAGQSWHGSPAQPASANYRTVEPVTDGVMRRRVLYGFWTVFTRFAIVLPLAMATLALVLPPFLSTGLLTATRWPLYIELLGISAAVFFPGLAAGLVAVALIPRLLNLFLAPGKVYPLFGIRFVIQRWIVGLTNIKFFMRVSGDSSLVVHYLGLIGYKQPGLVQTGSNFGVALKQDNPLLCTVGSGTMVSDALSIINADYSSTSFRISPVSLGASSFFGNDIPYPPGARTGNNCLFGTKVMVPIDGPLREDTGLLGSPPFEIPRSVERDSTFDEMKSEEELRERLPLKNMHNAVTLALFLLVRWIGFYVGLVVGAVALGLLFQFGAWAVMAAAAVLLCYAIAVAALVERMSLGFKPMVPMFCSIYQPQFWRHERFWKLSAEGLVQLFNGTPFKPLIWRLLGVKIGKKVFDDGIEIPERTLVTIGDYCTLNAQSCVQCHSMEDGAFKLAAISIGNDCTIGTKAFVHYSVVMGDGSALKADSFLMKGEEVPENGIYGGNPARLMADRSARRQLSAASN</sequence>
<dbReference type="RefSeq" id="WP_345150622.1">
    <property type="nucleotide sequence ID" value="NZ_BAABEO010000012.1"/>
</dbReference>
<dbReference type="PROSITE" id="PS00455">
    <property type="entry name" value="AMP_BINDING"/>
    <property type="match status" value="1"/>
</dbReference>
<dbReference type="InterPro" id="IPR009081">
    <property type="entry name" value="PP-bd_ACP"/>
</dbReference>
<dbReference type="InterPro" id="IPR045851">
    <property type="entry name" value="AMP-bd_C_sf"/>
</dbReference>
<feature type="region of interest" description="Disordered" evidence="1">
    <location>
        <begin position="801"/>
        <end position="821"/>
    </location>
</feature>
<evidence type="ECO:0000256" key="1">
    <source>
        <dbReference type="SAM" id="MobiDB-lite"/>
    </source>
</evidence>
<feature type="region of interest" description="Disordered" evidence="1">
    <location>
        <begin position="481"/>
        <end position="506"/>
    </location>
</feature>
<dbReference type="NCBIfam" id="TIGR02353">
    <property type="entry name" value="NRPS_term_dom"/>
    <property type="match status" value="1"/>
</dbReference>
<feature type="transmembrane region" description="Helical" evidence="2">
    <location>
        <begin position="1129"/>
        <end position="1152"/>
    </location>
</feature>
<dbReference type="NCBIfam" id="TIGR01733">
    <property type="entry name" value="AA-adenyl-dom"/>
    <property type="match status" value="1"/>
</dbReference>
<dbReference type="SUPFAM" id="SSF56801">
    <property type="entry name" value="Acetyl-CoA synthetase-like"/>
    <property type="match status" value="1"/>
</dbReference>
<feature type="domain" description="Carrier" evidence="3">
    <location>
        <begin position="507"/>
        <end position="584"/>
    </location>
</feature>
<dbReference type="InterPro" id="IPR011004">
    <property type="entry name" value="Trimer_LpxA-like_sf"/>
</dbReference>
<keyword evidence="2" id="KW-0812">Transmembrane</keyword>
<keyword evidence="2" id="KW-0472">Membrane</keyword>
<dbReference type="Gene3D" id="2.160.10.10">
    <property type="entry name" value="Hexapeptide repeat proteins"/>
    <property type="match status" value="2"/>
</dbReference>
<dbReference type="Gene3D" id="3.40.50.1820">
    <property type="entry name" value="alpha/beta hydrolase"/>
    <property type="match status" value="1"/>
</dbReference>
<feature type="transmembrane region" description="Helical" evidence="2">
    <location>
        <begin position="1098"/>
        <end position="1123"/>
    </location>
</feature>
<feature type="transmembrane region" description="Helical" evidence="2">
    <location>
        <begin position="885"/>
        <end position="907"/>
    </location>
</feature>
<dbReference type="EMBL" id="BAABEO010000012">
    <property type="protein sequence ID" value="GAA3682943.1"/>
    <property type="molecule type" value="Genomic_DNA"/>
</dbReference>
<evidence type="ECO:0000256" key="2">
    <source>
        <dbReference type="SAM" id="Phobius"/>
    </source>
</evidence>